<accession>A0A7C2BZE4</accession>
<reference evidence="1" key="1">
    <citation type="journal article" date="2020" name="mSystems">
        <title>Genome- and Community-Level Interaction Insights into Carbon Utilization and Element Cycling Functions of Hydrothermarchaeota in Hydrothermal Sediment.</title>
        <authorList>
            <person name="Zhou Z."/>
            <person name="Liu Y."/>
            <person name="Xu W."/>
            <person name="Pan J."/>
            <person name="Luo Z.H."/>
            <person name="Li M."/>
        </authorList>
    </citation>
    <scope>NUCLEOTIDE SEQUENCE [LARGE SCALE GENOMIC DNA]</scope>
    <source>
        <strain evidence="2">SpSt-189</strain>
        <strain evidence="1">SpSt-246</strain>
    </source>
</reference>
<evidence type="ECO:0000313" key="1">
    <source>
        <dbReference type="EMBL" id="HEH81700.1"/>
    </source>
</evidence>
<dbReference type="AlphaFoldDB" id="A0A7C2BZE4"/>
<evidence type="ECO:0000313" key="2">
    <source>
        <dbReference type="EMBL" id="HEO41715.1"/>
    </source>
</evidence>
<organism evidence="1">
    <name type="scientific">Thermus islandicus</name>
    <dbReference type="NCBI Taxonomy" id="540988"/>
    <lineage>
        <taxon>Bacteria</taxon>
        <taxon>Thermotogati</taxon>
        <taxon>Deinococcota</taxon>
        <taxon>Deinococci</taxon>
        <taxon>Thermales</taxon>
        <taxon>Thermaceae</taxon>
        <taxon>Thermus</taxon>
    </lineage>
</organism>
<sequence>MRTVLTLSLALVLIVGPAGGRV</sequence>
<name>A0A7C2BZE4_9DEIN</name>
<protein>
    <submittedName>
        <fullName evidence="1">Uncharacterized protein</fullName>
    </submittedName>
</protein>
<dbReference type="EMBL" id="DSKL01000062">
    <property type="protein sequence ID" value="HEH81700.1"/>
    <property type="molecule type" value="Genomic_DNA"/>
</dbReference>
<dbReference type="EMBL" id="DSHZ01000117">
    <property type="protein sequence ID" value="HEO41715.1"/>
    <property type="molecule type" value="Genomic_DNA"/>
</dbReference>
<comment type="caution">
    <text evidence="1">The sequence shown here is derived from an EMBL/GenBank/DDBJ whole genome shotgun (WGS) entry which is preliminary data.</text>
</comment>
<proteinExistence type="predicted"/>
<gene>
    <name evidence="2" type="ORF">ENP09_02265</name>
    <name evidence="1" type="ORF">ENP73_01525</name>
</gene>